<dbReference type="InterPro" id="IPR013783">
    <property type="entry name" value="Ig-like_fold"/>
</dbReference>
<proteinExistence type="predicted"/>
<dbReference type="Proteomes" id="UP001163046">
    <property type="component" value="Unassembled WGS sequence"/>
</dbReference>
<feature type="compositionally biased region" description="Acidic residues" evidence="3">
    <location>
        <begin position="369"/>
        <end position="388"/>
    </location>
</feature>
<evidence type="ECO:0000259" key="4">
    <source>
        <dbReference type="PROSITE" id="PS50835"/>
    </source>
</evidence>
<evidence type="ECO:0000256" key="2">
    <source>
        <dbReference type="ARBA" id="ARBA00023157"/>
    </source>
</evidence>
<feature type="region of interest" description="Disordered" evidence="3">
    <location>
        <begin position="312"/>
        <end position="388"/>
    </location>
</feature>
<evidence type="ECO:0000256" key="1">
    <source>
        <dbReference type="ARBA" id="ARBA00022729"/>
    </source>
</evidence>
<dbReference type="PROSITE" id="PS50835">
    <property type="entry name" value="IG_LIKE"/>
    <property type="match status" value="2"/>
</dbReference>
<dbReference type="EMBL" id="MU825875">
    <property type="protein sequence ID" value="KAJ7386670.1"/>
    <property type="molecule type" value="Genomic_DNA"/>
</dbReference>
<dbReference type="CDD" id="cd00096">
    <property type="entry name" value="Ig"/>
    <property type="match status" value="2"/>
</dbReference>
<keyword evidence="1" id="KW-0732">Signal</keyword>
<dbReference type="PANTHER" id="PTHR45080:SF8">
    <property type="entry name" value="IG-LIKE DOMAIN-CONTAINING PROTEIN"/>
    <property type="match status" value="1"/>
</dbReference>
<dbReference type="GO" id="GO:0005886">
    <property type="term" value="C:plasma membrane"/>
    <property type="evidence" value="ECO:0007669"/>
    <property type="project" value="TreeGrafter"/>
</dbReference>
<evidence type="ECO:0000313" key="5">
    <source>
        <dbReference type="EMBL" id="KAJ7386670.1"/>
    </source>
</evidence>
<dbReference type="SUPFAM" id="SSF48726">
    <property type="entry name" value="Immunoglobulin"/>
    <property type="match status" value="2"/>
</dbReference>
<dbReference type="GO" id="GO:0007156">
    <property type="term" value="P:homophilic cell adhesion via plasma membrane adhesion molecules"/>
    <property type="evidence" value="ECO:0007669"/>
    <property type="project" value="TreeGrafter"/>
</dbReference>
<dbReference type="OrthoDB" id="5972832at2759"/>
<dbReference type="Gene3D" id="2.60.40.10">
    <property type="entry name" value="Immunoglobulins"/>
    <property type="match status" value="2"/>
</dbReference>
<dbReference type="InterPro" id="IPR007110">
    <property type="entry name" value="Ig-like_dom"/>
</dbReference>
<evidence type="ECO:0000256" key="3">
    <source>
        <dbReference type="SAM" id="MobiDB-lite"/>
    </source>
</evidence>
<keyword evidence="2" id="KW-1015">Disulfide bond</keyword>
<feature type="compositionally biased region" description="Acidic residues" evidence="3">
    <location>
        <begin position="314"/>
        <end position="330"/>
    </location>
</feature>
<name>A0A9X0D4L2_9CNID</name>
<dbReference type="InterPro" id="IPR050958">
    <property type="entry name" value="Cell_Adh-Cytoskel_Orgn"/>
</dbReference>
<dbReference type="InterPro" id="IPR036179">
    <property type="entry name" value="Ig-like_dom_sf"/>
</dbReference>
<dbReference type="AlphaFoldDB" id="A0A9X0D4L2"/>
<sequence length="388" mass="43365">MKCEIRSSCFLGCQHTNPMTVDPGSNINLSYVIIGGLPVQGITWKQAKQQVEQRTGSSDLVLQQSDTKRGTCQCTGIHFTRALEIVWFSSTPNFIIQNQTKELECRFSGWPLPRAVSWYKDDKLITDGTHGMYHSEEKQGEKTFRSKLHLPAGREEQKGFYKCSATNRIPGWSSQKNTTLQMIYACPFPKSPTINSSEVLASTFSNVSLTCLFDKDDNCPDESFWYLNGKQLESGEKYEIVEKKTRTKCKEEYILSIFNVTKNDEGNYSCHWLCEYETTTTAAIDLKVTEAQPPTGVFGRAMVDIFHDEHEEGGSDVDEEVGSDEDEEVGSNEAKKGGSEQDKERGSDEDKEGGSDEDKEGGSDGDKDGDSDEDKEGSSDDDGEARKR</sequence>
<accession>A0A9X0D4L2</accession>
<organism evidence="5 6">
    <name type="scientific">Desmophyllum pertusum</name>
    <dbReference type="NCBI Taxonomy" id="174260"/>
    <lineage>
        <taxon>Eukaryota</taxon>
        <taxon>Metazoa</taxon>
        <taxon>Cnidaria</taxon>
        <taxon>Anthozoa</taxon>
        <taxon>Hexacorallia</taxon>
        <taxon>Scleractinia</taxon>
        <taxon>Caryophylliina</taxon>
        <taxon>Caryophylliidae</taxon>
        <taxon>Desmophyllum</taxon>
    </lineage>
</organism>
<dbReference type="Pfam" id="PF13927">
    <property type="entry name" value="Ig_3"/>
    <property type="match status" value="2"/>
</dbReference>
<comment type="caution">
    <text evidence="5">The sequence shown here is derived from an EMBL/GenBank/DDBJ whole genome shotgun (WGS) entry which is preliminary data.</text>
</comment>
<gene>
    <name evidence="5" type="primary">HMCN1_8</name>
    <name evidence="5" type="ORF">OS493_006676</name>
</gene>
<dbReference type="InterPro" id="IPR003599">
    <property type="entry name" value="Ig_sub"/>
</dbReference>
<dbReference type="PANTHER" id="PTHR45080">
    <property type="entry name" value="CONTACTIN 5"/>
    <property type="match status" value="1"/>
</dbReference>
<feature type="domain" description="Ig-like" evidence="4">
    <location>
        <begin position="97"/>
        <end position="179"/>
    </location>
</feature>
<evidence type="ECO:0000313" key="6">
    <source>
        <dbReference type="Proteomes" id="UP001163046"/>
    </source>
</evidence>
<keyword evidence="6" id="KW-1185">Reference proteome</keyword>
<protein>
    <submittedName>
        <fullName evidence="5">Hemicentin-1</fullName>
    </submittedName>
</protein>
<reference evidence="5" key="1">
    <citation type="submission" date="2023-01" db="EMBL/GenBank/DDBJ databases">
        <title>Genome assembly of the deep-sea coral Lophelia pertusa.</title>
        <authorList>
            <person name="Herrera S."/>
            <person name="Cordes E."/>
        </authorList>
    </citation>
    <scope>NUCLEOTIDE SEQUENCE</scope>
    <source>
        <strain evidence="5">USNM1676648</strain>
        <tissue evidence="5">Polyp</tissue>
    </source>
</reference>
<dbReference type="SMART" id="SM00409">
    <property type="entry name" value="IG"/>
    <property type="match status" value="2"/>
</dbReference>
<feature type="compositionally biased region" description="Basic and acidic residues" evidence="3">
    <location>
        <begin position="333"/>
        <end position="368"/>
    </location>
</feature>
<feature type="domain" description="Ig-like" evidence="4">
    <location>
        <begin position="189"/>
        <end position="270"/>
    </location>
</feature>